<dbReference type="KEGG" id="ccam:M5D45_04360"/>
<organism evidence="2 3">
    <name type="scientific">Cupriavidus campinensis</name>
    <dbReference type="NCBI Taxonomy" id="151783"/>
    <lineage>
        <taxon>Bacteria</taxon>
        <taxon>Pseudomonadati</taxon>
        <taxon>Pseudomonadota</taxon>
        <taxon>Betaproteobacteria</taxon>
        <taxon>Burkholderiales</taxon>
        <taxon>Burkholderiaceae</taxon>
        <taxon>Cupriavidus</taxon>
    </lineage>
</organism>
<gene>
    <name evidence="2" type="ORF">M5D45_04360</name>
</gene>
<sequence length="225" mass="23833">MNPNHIAIENAAETREPVLDIVDRVSEMLFGLFMALTFVGAVSTSVGPDAGHLMLRAALGCNLAWGLVDAVMFLVRTLANRGQRLRLALAVQHAADPAQAVRIIRDTLPPAMRTLVDDTELDAIRARLAGATALPTRPTLDAADWLGSVRIFFIVVLSTFPVALPFVLIDHVPLALLISRVLSMIMLFAGGMALGHYAGFGAIRAGFGMLALGLALTMAVIALGG</sequence>
<evidence type="ECO:0008006" key="4">
    <source>
        <dbReference type="Google" id="ProtNLM"/>
    </source>
</evidence>
<feature type="transmembrane region" description="Helical" evidence="1">
    <location>
        <begin position="174"/>
        <end position="194"/>
    </location>
</feature>
<protein>
    <recommendedName>
        <fullName evidence="4">VIT family protein</fullName>
    </recommendedName>
</protein>
<feature type="transmembrane region" description="Helical" evidence="1">
    <location>
        <begin position="147"/>
        <end position="168"/>
    </location>
</feature>
<evidence type="ECO:0000313" key="2">
    <source>
        <dbReference type="EMBL" id="URF05073.1"/>
    </source>
</evidence>
<keyword evidence="1" id="KW-0812">Transmembrane</keyword>
<feature type="transmembrane region" description="Helical" evidence="1">
    <location>
        <begin position="206"/>
        <end position="224"/>
    </location>
</feature>
<dbReference type="RefSeq" id="WP_250025137.1">
    <property type="nucleotide sequence ID" value="NZ_CP097330.1"/>
</dbReference>
<feature type="transmembrane region" description="Helical" evidence="1">
    <location>
        <begin position="29"/>
        <end position="47"/>
    </location>
</feature>
<keyword evidence="1" id="KW-0472">Membrane</keyword>
<dbReference type="EMBL" id="CP097330">
    <property type="protein sequence ID" value="URF05073.1"/>
    <property type="molecule type" value="Genomic_DNA"/>
</dbReference>
<accession>A0AAE9I032</accession>
<evidence type="ECO:0000256" key="1">
    <source>
        <dbReference type="SAM" id="Phobius"/>
    </source>
</evidence>
<keyword evidence="1" id="KW-1133">Transmembrane helix</keyword>
<reference evidence="2" key="1">
    <citation type="journal article" date="2022" name="Microbiol. Resour. Announc.">
        <title>Genome Sequence of Cupriavidus campinensis Strain G5, a Member of a Bacterial Consortium Capable of Polyethylene Degradation.</title>
        <authorList>
            <person name="Schneider B."/>
            <person name="Pfeiffer F."/>
            <person name="Dyall-Smith M."/>
            <person name="Kunte H.J."/>
        </authorList>
    </citation>
    <scope>NUCLEOTIDE SEQUENCE</scope>
    <source>
        <strain evidence="2">G5</strain>
    </source>
</reference>
<dbReference type="AlphaFoldDB" id="A0AAE9I032"/>
<feature type="transmembrane region" description="Helical" evidence="1">
    <location>
        <begin position="53"/>
        <end position="75"/>
    </location>
</feature>
<name>A0AAE9I032_9BURK</name>
<dbReference type="Proteomes" id="UP001056132">
    <property type="component" value="Chromosome 1"/>
</dbReference>
<evidence type="ECO:0000313" key="3">
    <source>
        <dbReference type="Proteomes" id="UP001056132"/>
    </source>
</evidence>
<proteinExistence type="predicted"/>
<reference evidence="2" key="2">
    <citation type="submission" date="2022-05" db="EMBL/GenBank/DDBJ databases">
        <authorList>
            <person name="Kunte H.-J."/>
        </authorList>
    </citation>
    <scope>NUCLEOTIDE SEQUENCE</scope>
    <source>
        <strain evidence="2">G5</strain>
    </source>
</reference>